<dbReference type="Proteomes" id="UP000019374">
    <property type="component" value="Unassembled WGS sequence"/>
</dbReference>
<dbReference type="EMBL" id="KE652799">
    <property type="protein sequence ID" value="EQL00480.1"/>
    <property type="molecule type" value="Genomic_DNA"/>
</dbReference>
<evidence type="ECO:0000313" key="1">
    <source>
        <dbReference type="EMBL" id="EQL00480.1"/>
    </source>
</evidence>
<dbReference type="OrthoDB" id="21557at2759"/>
<name>T5A4T6_OPHSC</name>
<organism evidence="1 2">
    <name type="scientific">Ophiocordyceps sinensis (strain Co18 / CGMCC 3.14243)</name>
    <name type="common">Yarsagumba caterpillar fungus</name>
    <name type="synonym">Hirsutella sinensis</name>
    <dbReference type="NCBI Taxonomy" id="911162"/>
    <lineage>
        <taxon>Eukaryota</taxon>
        <taxon>Fungi</taxon>
        <taxon>Dikarya</taxon>
        <taxon>Ascomycota</taxon>
        <taxon>Pezizomycotina</taxon>
        <taxon>Sordariomycetes</taxon>
        <taxon>Hypocreomycetidae</taxon>
        <taxon>Hypocreales</taxon>
        <taxon>Ophiocordycipitaceae</taxon>
        <taxon>Ophiocordyceps</taxon>
    </lineage>
</organism>
<evidence type="ECO:0000313" key="2">
    <source>
        <dbReference type="Proteomes" id="UP000019374"/>
    </source>
</evidence>
<dbReference type="eggNOG" id="ENOG502S8VT">
    <property type="taxonomic scope" value="Eukaryota"/>
</dbReference>
<proteinExistence type="predicted"/>
<protein>
    <submittedName>
        <fullName evidence="1">Helix-turn-helix domain-containing protein</fullName>
    </submittedName>
</protein>
<reference evidence="1 2" key="1">
    <citation type="journal article" date="2013" name="Chin. Sci. Bull.">
        <title>Genome survey uncovers the secrets of sex and lifestyle in caterpillar fungus.</title>
        <authorList>
            <person name="Hu X."/>
            <person name="Zhang Y."/>
            <person name="Xiao G."/>
            <person name="Zheng P."/>
            <person name="Xia Y."/>
            <person name="Zhang X."/>
            <person name="St Leger R.J."/>
            <person name="Liu X."/>
            <person name="Wang C."/>
        </authorList>
    </citation>
    <scope>NUCLEOTIDE SEQUENCE [LARGE SCALE GENOMIC DNA]</scope>
    <source>
        <strain evidence="2">Co18 / CGMCC 3.14243</strain>
        <tissue evidence="1">Fruit-body</tissue>
    </source>
</reference>
<dbReference type="AlphaFoldDB" id="T5A4T6"/>
<accession>T5A4T6</accession>
<dbReference type="HOGENOM" id="CLU_1845688_0_0_1"/>
<gene>
    <name evidence="1" type="ORF">OCS_03798</name>
</gene>
<sequence>MNSPTGRAGLIRARDDAGNVDKLAHAVLDDVLYNVISDLLMKAHREEKTAKANTAAIQVEKLALSASDNPTSDSKPDVRVETDAAVYEDGKVFLKGNPLQTTHTPRPQYCTGQRQKLPLALAESLNVQFTVEATGPFHN</sequence>